<keyword evidence="5 13" id="KW-0812">Transmembrane</keyword>
<sequence length="619" mass="68473">MLPLVNELISLLTEAAADTSNKSVGALVYSSSSVLDSSTTEPTAAALSSTSQCVSYVLFCSLQVADQLYTHISRSDWFLGIRRYVLWYGGQPTLAPDIASLPGLMAAFDIAYLVSNDKAAGFTVLATCPFCDSGNAAVVTMGKWQPDVGLTPGKDFFPPLYDNFKNHQFRAVTLDFSPFIDFVNNGHGKPLTEVVGVDILIMDTMAQVLNFTYQVYQPADGQWGYQLPNKSWTGVIGTVQRYEADFSMDILITGDRDESVDFTIGFHPEPLTFVTTKPSPLPQWLSLVRPFEWLVWCLLAASLLVATPIMWILQYGATKAAAPSLDSRTGQQAVAATELPDKSRVGDAGSPFLDAGDTIFRIFLRQSAELSHPSSVQIFSGFWILFSFVLTISYVCNLTAFMTVPALSPTLNSLEELISSDFSWGVYSYKAADYQLFKSSKAPLYQTVFKSLKFCPTTKECLQWALDKQYAYITWLTLARDSMARHFTDRHGDTGLHIARDVFFPGEFGFTLQKNSALKAPFDGVIRKLLEGGFVKKWLTQFIESNKKKGKQKSLDAALEAAGGDPKNLASAEEANKKLTTYHLQGVFIIYGLGLVMATFTFAVEYLMTYKKEKEHNMS</sequence>
<evidence type="ECO:0000256" key="12">
    <source>
        <dbReference type="ARBA" id="ARBA00023303"/>
    </source>
</evidence>
<dbReference type="Pfam" id="PF10613">
    <property type="entry name" value="Lig_chan-Glu_bd"/>
    <property type="match status" value="1"/>
</dbReference>
<keyword evidence="3" id="KW-0813">Transport</keyword>
<dbReference type="Gene3D" id="3.40.190.10">
    <property type="entry name" value="Periplasmic binding protein-like II"/>
    <property type="match status" value="1"/>
</dbReference>
<dbReference type="PANTHER" id="PTHR42643">
    <property type="entry name" value="IONOTROPIC RECEPTOR 20A-RELATED"/>
    <property type="match status" value="1"/>
</dbReference>
<proteinExistence type="evidence at transcript level"/>
<keyword evidence="7" id="KW-0406">Ion transport</keyword>
<feature type="domain" description="Ionotropic glutamate receptor L-glutamate and glycine-binding" evidence="14">
    <location>
        <begin position="178"/>
        <end position="241"/>
    </location>
</feature>
<dbReference type="InterPro" id="IPR001320">
    <property type="entry name" value="Iontro_rcpt_C"/>
</dbReference>
<reference evidence="15" key="1">
    <citation type="submission" date="2017-11" db="EMBL/GenBank/DDBJ databases">
        <title>The sensing device of the deep-sea amphipod.</title>
        <authorList>
            <person name="Kobayashi H."/>
            <person name="Nagahama T."/>
            <person name="Arai W."/>
            <person name="Sasagawa Y."/>
            <person name="Umeda M."/>
            <person name="Hayashi T."/>
            <person name="Nikaido I."/>
            <person name="Watanabe H."/>
            <person name="Oguri K."/>
            <person name="Kitazato H."/>
            <person name="Fujioka K."/>
            <person name="Kido Y."/>
            <person name="Takami H."/>
        </authorList>
    </citation>
    <scope>NUCLEOTIDE SEQUENCE</scope>
    <source>
        <tissue evidence="15">Whole body</tissue>
    </source>
</reference>
<evidence type="ECO:0000256" key="7">
    <source>
        <dbReference type="ARBA" id="ARBA00023065"/>
    </source>
</evidence>
<evidence type="ECO:0000256" key="13">
    <source>
        <dbReference type="SAM" id="Phobius"/>
    </source>
</evidence>
<evidence type="ECO:0000256" key="5">
    <source>
        <dbReference type="ARBA" id="ARBA00022692"/>
    </source>
</evidence>
<dbReference type="SMART" id="SM00918">
    <property type="entry name" value="Lig_chan-Glu_bd"/>
    <property type="match status" value="1"/>
</dbReference>
<dbReference type="GO" id="GO:0015276">
    <property type="term" value="F:ligand-gated monoatomic ion channel activity"/>
    <property type="evidence" value="ECO:0007669"/>
    <property type="project" value="InterPro"/>
</dbReference>
<evidence type="ECO:0000256" key="11">
    <source>
        <dbReference type="ARBA" id="ARBA00023286"/>
    </source>
</evidence>
<protein>
    <submittedName>
        <fullName evidence="15">Glutamate receptor ionotropic, kainate 5-like</fullName>
    </submittedName>
</protein>
<evidence type="ECO:0000256" key="4">
    <source>
        <dbReference type="ARBA" id="ARBA00022475"/>
    </source>
</evidence>
<evidence type="ECO:0000313" key="15">
    <source>
        <dbReference type="EMBL" id="LAC20626.1"/>
    </source>
</evidence>
<dbReference type="Pfam" id="PF00060">
    <property type="entry name" value="Lig_chan"/>
    <property type="match status" value="1"/>
</dbReference>
<dbReference type="GO" id="GO:0050906">
    <property type="term" value="P:detection of stimulus involved in sensory perception"/>
    <property type="evidence" value="ECO:0007669"/>
    <property type="project" value="UniProtKB-ARBA"/>
</dbReference>
<evidence type="ECO:0000256" key="2">
    <source>
        <dbReference type="ARBA" id="ARBA00008685"/>
    </source>
</evidence>
<dbReference type="InterPro" id="IPR052192">
    <property type="entry name" value="Insect_Ionotropic_Sensory_Rcpt"/>
</dbReference>
<evidence type="ECO:0000256" key="1">
    <source>
        <dbReference type="ARBA" id="ARBA00004651"/>
    </source>
</evidence>
<dbReference type="AlphaFoldDB" id="A0A6A7FPU6"/>
<evidence type="ECO:0000256" key="3">
    <source>
        <dbReference type="ARBA" id="ARBA00022448"/>
    </source>
</evidence>
<evidence type="ECO:0000256" key="9">
    <source>
        <dbReference type="ARBA" id="ARBA00023170"/>
    </source>
</evidence>
<keyword evidence="6 13" id="KW-1133">Transmembrane helix</keyword>
<evidence type="ECO:0000259" key="14">
    <source>
        <dbReference type="SMART" id="SM00918"/>
    </source>
</evidence>
<dbReference type="PANTHER" id="PTHR42643:SF24">
    <property type="entry name" value="IONOTROPIC RECEPTOR 60A"/>
    <property type="match status" value="1"/>
</dbReference>
<feature type="transmembrane region" description="Helical" evidence="13">
    <location>
        <begin position="293"/>
        <end position="313"/>
    </location>
</feature>
<dbReference type="SUPFAM" id="SSF53850">
    <property type="entry name" value="Periplasmic binding protein-like II"/>
    <property type="match status" value="1"/>
</dbReference>
<keyword evidence="8 13" id="KW-0472">Membrane</keyword>
<evidence type="ECO:0000256" key="10">
    <source>
        <dbReference type="ARBA" id="ARBA00023180"/>
    </source>
</evidence>
<dbReference type="Gene3D" id="1.10.287.70">
    <property type="match status" value="1"/>
</dbReference>
<evidence type="ECO:0000256" key="6">
    <source>
        <dbReference type="ARBA" id="ARBA00022989"/>
    </source>
</evidence>
<organism evidence="15">
    <name type="scientific">Hirondellea gigas</name>
    <dbReference type="NCBI Taxonomy" id="1518452"/>
    <lineage>
        <taxon>Eukaryota</taxon>
        <taxon>Metazoa</taxon>
        <taxon>Ecdysozoa</taxon>
        <taxon>Arthropoda</taxon>
        <taxon>Crustacea</taxon>
        <taxon>Multicrustacea</taxon>
        <taxon>Malacostraca</taxon>
        <taxon>Eumalacostraca</taxon>
        <taxon>Peracarida</taxon>
        <taxon>Amphipoda</taxon>
        <taxon>Amphilochidea</taxon>
        <taxon>Lysianassida</taxon>
        <taxon>Lysianassidira</taxon>
        <taxon>Lysianassoidea</taxon>
        <taxon>Lysianassidae</taxon>
        <taxon>Hirondellea</taxon>
    </lineage>
</organism>
<keyword evidence="9 15" id="KW-0675">Receptor</keyword>
<keyword evidence="11" id="KW-1071">Ligand-gated ion channel</keyword>
<name>A0A6A7FPU6_9CRUS</name>
<feature type="transmembrane region" description="Helical" evidence="13">
    <location>
        <begin position="382"/>
        <end position="404"/>
    </location>
</feature>
<comment type="similarity">
    <text evidence="2">Belongs to the glutamate-gated ion channel (TC 1.A.10.1) family.</text>
</comment>
<dbReference type="EMBL" id="IACT01001270">
    <property type="protein sequence ID" value="LAC20626.1"/>
    <property type="molecule type" value="mRNA"/>
</dbReference>
<feature type="transmembrane region" description="Helical" evidence="13">
    <location>
        <begin position="588"/>
        <end position="608"/>
    </location>
</feature>
<accession>A0A6A7FPU6</accession>
<dbReference type="GO" id="GO:0005886">
    <property type="term" value="C:plasma membrane"/>
    <property type="evidence" value="ECO:0007669"/>
    <property type="project" value="UniProtKB-SubCell"/>
</dbReference>
<comment type="subcellular location">
    <subcellularLocation>
        <location evidence="1">Cell membrane</location>
        <topology evidence="1">Multi-pass membrane protein</topology>
    </subcellularLocation>
</comment>
<keyword evidence="12" id="KW-0407">Ion channel</keyword>
<dbReference type="InterPro" id="IPR019594">
    <property type="entry name" value="Glu/Gly-bd"/>
</dbReference>
<evidence type="ECO:0000256" key="8">
    <source>
        <dbReference type="ARBA" id="ARBA00023136"/>
    </source>
</evidence>
<keyword evidence="4" id="KW-1003">Cell membrane</keyword>
<keyword evidence="10" id="KW-0325">Glycoprotein</keyword>